<dbReference type="Gene3D" id="2.60.40.10">
    <property type="entry name" value="Immunoglobulins"/>
    <property type="match status" value="2"/>
</dbReference>
<dbReference type="SUPFAM" id="SSF56436">
    <property type="entry name" value="C-type lectin-like"/>
    <property type="match status" value="1"/>
</dbReference>
<dbReference type="InterPro" id="IPR016187">
    <property type="entry name" value="CTDL_fold"/>
</dbReference>
<dbReference type="InterPro" id="IPR016186">
    <property type="entry name" value="C-type_lectin-like/link_sf"/>
</dbReference>
<dbReference type="InterPro" id="IPR003961">
    <property type="entry name" value="FN3_dom"/>
</dbReference>
<comment type="caution">
    <text evidence="5">The sequence shown here is derived from an EMBL/GenBank/DDBJ whole genome shotgun (WGS) entry which is preliminary data.</text>
</comment>
<keyword evidence="1" id="KW-0677">Repeat</keyword>
<dbReference type="Pfam" id="PF20010">
    <property type="entry name" value="Collagen_trimer"/>
    <property type="match status" value="1"/>
</dbReference>
<dbReference type="InterPro" id="IPR048287">
    <property type="entry name" value="TSPN-like_N"/>
</dbReference>
<dbReference type="SMART" id="SM00060">
    <property type="entry name" value="FN3"/>
    <property type="match status" value="2"/>
</dbReference>
<feature type="region of interest" description="Disordered" evidence="2">
    <location>
        <begin position="1013"/>
        <end position="1042"/>
    </location>
</feature>
<feature type="region of interest" description="Disordered" evidence="2">
    <location>
        <begin position="1061"/>
        <end position="1137"/>
    </location>
</feature>
<gene>
    <name evidence="5" type="ORF">niasHS_000282</name>
</gene>
<dbReference type="InterPro" id="IPR013320">
    <property type="entry name" value="ConA-like_dom_sf"/>
</dbReference>
<feature type="compositionally biased region" description="Basic and acidic residues" evidence="2">
    <location>
        <begin position="911"/>
        <end position="925"/>
    </location>
</feature>
<dbReference type="InterPro" id="IPR050991">
    <property type="entry name" value="ECM_Regulatory_Proteins"/>
</dbReference>
<dbReference type="PROSITE" id="PS50853">
    <property type="entry name" value="FN3"/>
    <property type="match status" value="2"/>
</dbReference>
<reference evidence="5 6" key="1">
    <citation type="submission" date="2024-10" db="EMBL/GenBank/DDBJ databases">
        <authorList>
            <person name="Kim D."/>
        </authorList>
    </citation>
    <scope>NUCLEOTIDE SEQUENCE [LARGE SCALE GENOMIC DNA]</scope>
    <source>
        <strain evidence="5">Taebaek</strain>
    </source>
</reference>
<sequence>MKRDKTQAKASAERTENKGTARRRTNCTRRMGEPILLMVLIVVLLQSVANVHAIQLLWTESDSASEERVPDPPANVRVEQLTSNSATIRWDTPRNVDKVVVRGYTLSYGADSTEARRIVLEGAETTEYALNGLRPNTTYAVSLTAYNEAEGEDSVRVLLLVRTPPLLARDTPETEDGTEALRPRDLRIERTPQKDAALLRWEEPMDGKGQRPLYYVISYASVAHPQSVRRMSAERSPALISDIKAEEKYTVKVRAIFADGTQSGWSEKVTTDGTRKNETSRKFGGGGRRNGNEEENFCGFELSSICDYIREGQWRWQRRNSTRDGYSMVLNESLSSAVPSSAVAGESLVPLGLPPLLSAPPPPLPPSHHRQFGRLMSPVYELRPSDTFCLSAQLKVAKGAFGALFRLGVHFEGDPRPLWLFRKSLQRVWPPGEWVRLSFQLRRRPPTRAFQAVFDVSKSKETELATFVLLLDNVSVRAANCPPELEPYFGAAPDEETEANLLIPLENLIDTDPRVYRTSGLDGLPAVGIKRGVEIVVPYRIYLPRKFYRNFAILASIRPADHLGGYLFAVLNAFDTVVELGVQLQPAGPSQTNISLLYTNSHAEHDSRALVSFLVPAFTGQWTQFALEVHEQSVGLYFRCMRFAIRQVIRLPAQLQMDDASKLYIANAGPILGGGFEGAIQELKLHDDPAEAANQCNENWWKTRRRDYQKNGAAQTLDTESDAAGDGSGIGPPFEDGDDRPPVPSAAERVPLLSTTPTTTAYTTVPPPVTTQNVAVTRPKARPPSEADGRWDGGAQLTPGPKGEKGDPGVPGTCIAECRMPPPGPPGLPGPPGAPGTFAGLSDADVRRIAAWPGVKGDKGECVEQKQNSRTTSSGQGEQEEDETVVLLSDGYQQRGIVPPYDSRIIHTAEKAAERKGEKGDKGDRGTPGAVGPPGLPGPPGPKQQAVPPPKPPPPSTATVSVYQTVVELLAAMPRCPIGSLAFAISTQQLFLRVHSGWRQVLLDPNVLTDHRPAVPSPPRLLPPPSSLSHRPSSHHSVPLVPSADSEFSRLAYWLALDEPSGARDDEESVAGEEDEEQKEEGESVGERRGEGFAPIGRPPPPTAPPAPHSRSIAQQQAQPWRIAPEHLSPKEWKVPREEETEKIRHKDKVIHLIALNEPLLGNFGGVRGADLECYRQSRQAGFGTTFRAFVSSRVQDLNKIVHAEDRQHTPVVNLAGERLFDSWHGVFDGGAHAHVPLYTFDRRNVFDHHNWSDRWLWHGSSSGGLRSLTYCAEWRSAEPTSFGMASPLHSRHALTDQSREMPCNRRLAVLCVEVMSKHSVQQKFGKRMLSDFRV</sequence>
<protein>
    <submittedName>
        <fullName evidence="5">Uncharacterized protein</fullName>
    </submittedName>
</protein>
<accession>A0ABD2KLC0</accession>
<dbReference type="PANTHER" id="PTHR46708:SF2">
    <property type="entry name" value="FIBRONECTIN TYPE-III DOMAIN-CONTAINING PROTEIN"/>
    <property type="match status" value="1"/>
</dbReference>
<feature type="compositionally biased region" description="Acidic residues" evidence="2">
    <location>
        <begin position="1065"/>
        <end position="1080"/>
    </location>
</feature>
<feature type="region of interest" description="Disordered" evidence="2">
    <location>
        <begin position="267"/>
        <end position="288"/>
    </location>
</feature>
<feature type="compositionally biased region" description="Pro residues" evidence="2">
    <location>
        <begin position="1015"/>
        <end position="1026"/>
    </location>
</feature>
<dbReference type="Gene3D" id="3.40.1620.70">
    <property type="match status" value="1"/>
</dbReference>
<feature type="domain" description="Fibronectin type-III" evidence="4">
    <location>
        <begin position="72"/>
        <end position="166"/>
    </location>
</feature>
<dbReference type="InterPro" id="IPR013783">
    <property type="entry name" value="Ig-like_fold"/>
</dbReference>
<feature type="compositionally biased region" description="Basic and acidic residues" evidence="2">
    <location>
        <begin position="1124"/>
        <end position="1137"/>
    </location>
</feature>
<feature type="region of interest" description="Disordered" evidence="2">
    <location>
        <begin position="857"/>
        <end position="882"/>
    </location>
</feature>
<organism evidence="5 6">
    <name type="scientific">Heterodera schachtii</name>
    <name type="common">Sugarbeet cyst nematode worm</name>
    <name type="synonym">Tylenchus schachtii</name>
    <dbReference type="NCBI Taxonomy" id="97005"/>
    <lineage>
        <taxon>Eukaryota</taxon>
        <taxon>Metazoa</taxon>
        <taxon>Ecdysozoa</taxon>
        <taxon>Nematoda</taxon>
        <taxon>Chromadorea</taxon>
        <taxon>Rhabditida</taxon>
        <taxon>Tylenchina</taxon>
        <taxon>Tylenchomorpha</taxon>
        <taxon>Tylenchoidea</taxon>
        <taxon>Heteroderidae</taxon>
        <taxon>Heteroderinae</taxon>
        <taxon>Heterodera</taxon>
    </lineage>
</organism>
<feature type="region of interest" description="Disordered" evidence="2">
    <location>
        <begin position="711"/>
        <end position="840"/>
    </location>
</feature>
<proteinExistence type="predicted"/>
<feature type="compositionally biased region" description="Basic and acidic residues" evidence="2">
    <location>
        <begin position="1081"/>
        <end position="1091"/>
    </location>
</feature>
<name>A0ABD2KLC0_HETSC</name>
<dbReference type="InterPro" id="IPR036116">
    <property type="entry name" value="FN3_sf"/>
</dbReference>
<dbReference type="InterPro" id="IPR045463">
    <property type="entry name" value="XV/XVIII_trimerization_dom"/>
</dbReference>
<dbReference type="InterPro" id="IPR010515">
    <property type="entry name" value="Collagenase_NC10/endostatin"/>
</dbReference>
<feature type="compositionally biased region" description="Polar residues" evidence="2">
    <location>
        <begin position="865"/>
        <end position="877"/>
    </location>
</feature>
<dbReference type="Pfam" id="PF06482">
    <property type="entry name" value="Endostatin"/>
    <property type="match status" value="1"/>
</dbReference>
<dbReference type="SUPFAM" id="SSF49265">
    <property type="entry name" value="Fibronectin type III"/>
    <property type="match status" value="1"/>
</dbReference>
<evidence type="ECO:0000259" key="4">
    <source>
        <dbReference type="PROSITE" id="PS50853"/>
    </source>
</evidence>
<dbReference type="PROSITE" id="PS50060">
    <property type="entry name" value="MAM_2"/>
    <property type="match status" value="1"/>
</dbReference>
<dbReference type="Gene3D" id="3.10.100.10">
    <property type="entry name" value="Mannose-Binding Protein A, subunit A"/>
    <property type="match status" value="1"/>
</dbReference>
<feature type="compositionally biased region" description="Pro residues" evidence="2">
    <location>
        <begin position="1097"/>
        <end position="1108"/>
    </location>
</feature>
<dbReference type="EMBL" id="JBICCN010000012">
    <property type="protein sequence ID" value="KAL3103646.1"/>
    <property type="molecule type" value="Genomic_DNA"/>
</dbReference>
<evidence type="ECO:0000313" key="5">
    <source>
        <dbReference type="EMBL" id="KAL3103646.1"/>
    </source>
</evidence>
<feature type="compositionally biased region" description="Pro residues" evidence="2">
    <location>
        <begin position="820"/>
        <end position="834"/>
    </location>
</feature>
<feature type="compositionally biased region" description="Low complexity" evidence="2">
    <location>
        <begin position="755"/>
        <end position="777"/>
    </location>
</feature>
<feature type="region of interest" description="Disordered" evidence="2">
    <location>
        <begin position="911"/>
        <end position="958"/>
    </location>
</feature>
<feature type="compositionally biased region" description="Basic and acidic residues" evidence="2">
    <location>
        <begin position="1"/>
        <end position="19"/>
    </location>
</feature>
<dbReference type="PANTHER" id="PTHR46708">
    <property type="entry name" value="TENASCIN"/>
    <property type="match status" value="1"/>
</dbReference>
<feature type="domain" description="Fibronectin type-III" evidence="4">
    <location>
        <begin position="182"/>
        <end position="277"/>
    </location>
</feature>
<feature type="domain" description="MAM" evidence="3">
    <location>
        <begin position="296"/>
        <end position="483"/>
    </location>
</feature>
<feature type="region of interest" description="Disordered" evidence="2">
    <location>
        <begin position="1"/>
        <end position="24"/>
    </location>
</feature>
<dbReference type="Gene3D" id="2.60.120.200">
    <property type="match status" value="1"/>
</dbReference>
<feature type="compositionally biased region" description="Basic and acidic residues" evidence="2">
    <location>
        <begin position="269"/>
        <end position="281"/>
    </location>
</feature>
<feature type="compositionally biased region" description="Low complexity" evidence="2">
    <location>
        <begin position="1027"/>
        <end position="1042"/>
    </location>
</feature>
<dbReference type="CDD" id="cd00063">
    <property type="entry name" value="FN3"/>
    <property type="match status" value="2"/>
</dbReference>
<dbReference type="SUPFAM" id="SSF49899">
    <property type="entry name" value="Concanavalin A-like lectins/glucanases"/>
    <property type="match status" value="1"/>
</dbReference>
<dbReference type="SMART" id="SM00210">
    <property type="entry name" value="TSPN"/>
    <property type="match status" value="1"/>
</dbReference>
<dbReference type="Proteomes" id="UP001620645">
    <property type="component" value="Unassembled WGS sequence"/>
</dbReference>
<dbReference type="Pfam" id="PF00041">
    <property type="entry name" value="fn3"/>
    <property type="match status" value="2"/>
</dbReference>
<feature type="compositionally biased region" description="Pro residues" evidence="2">
    <location>
        <begin position="934"/>
        <end position="956"/>
    </location>
</feature>
<evidence type="ECO:0000259" key="3">
    <source>
        <dbReference type="PROSITE" id="PS50060"/>
    </source>
</evidence>
<keyword evidence="6" id="KW-1185">Reference proteome</keyword>
<evidence type="ECO:0000256" key="1">
    <source>
        <dbReference type="ARBA" id="ARBA00022737"/>
    </source>
</evidence>
<evidence type="ECO:0000313" key="6">
    <source>
        <dbReference type="Proteomes" id="UP001620645"/>
    </source>
</evidence>
<dbReference type="InterPro" id="IPR000998">
    <property type="entry name" value="MAM_dom"/>
</dbReference>
<evidence type="ECO:0000256" key="2">
    <source>
        <dbReference type="SAM" id="MobiDB-lite"/>
    </source>
</evidence>